<accession>A0A9P6RKG7</accession>
<name>A0A9P6RKG7_9FUNG</name>
<sequence>MLARNTVSVLLTLMLVGAPLALTFFWNDTLLDNWDKGWDVNVLGEPTNDSISCGDEPCVRHELVHPGEPLTEDTNFCTDCLTGEQFLCNDLSHYPLMSDEEWDAWVAEDAIVDKDVDETEPCFE</sequence>
<organism evidence="1 2">
    <name type="scientific">Dissophora globulifera</name>
    <dbReference type="NCBI Taxonomy" id="979702"/>
    <lineage>
        <taxon>Eukaryota</taxon>
        <taxon>Fungi</taxon>
        <taxon>Fungi incertae sedis</taxon>
        <taxon>Mucoromycota</taxon>
        <taxon>Mortierellomycotina</taxon>
        <taxon>Mortierellomycetes</taxon>
        <taxon>Mortierellales</taxon>
        <taxon>Mortierellaceae</taxon>
        <taxon>Dissophora</taxon>
    </lineage>
</organism>
<dbReference type="Proteomes" id="UP000738325">
    <property type="component" value="Unassembled WGS sequence"/>
</dbReference>
<gene>
    <name evidence="1" type="ORF">BGZ99_005019</name>
</gene>
<evidence type="ECO:0000313" key="1">
    <source>
        <dbReference type="EMBL" id="KAG0319558.1"/>
    </source>
</evidence>
<reference evidence="1" key="1">
    <citation type="journal article" date="2020" name="Fungal Divers.">
        <title>Resolving the Mortierellaceae phylogeny through synthesis of multi-gene phylogenetics and phylogenomics.</title>
        <authorList>
            <person name="Vandepol N."/>
            <person name="Liber J."/>
            <person name="Desiro A."/>
            <person name="Na H."/>
            <person name="Kennedy M."/>
            <person name="Barry K."/>
            <person name="Grigoriev I.V."/>
            <person name="Miller A.N."/>
            <person name="O'Donnell K."/>
            <person name="Stajich J.E."/>
            <person name="Bonito G."/>
        </authorList>
    </citation>
    <scope>NUCLEOTIDE SEQUENCE</scope>
    <source>
        <strain evidence="1">REB-010B</strain>
    </source>
</reference>
<dbReference type="AlphaFoldDB" id="A0A9P6RKG7"/>
<keyword evidence="2" id="KW-1185">Reference proteome</keyword>
<evidence type="ECO:0000313" key="2">
    <source>
        <dbReference type="Proteomes" id="UP000738325"/>
    </source>
</evidence>
<comment type="caution">
    <text evidence="1">The sequence shown here is derived from an EMBL/GenBank/DDBJ whole genome shotgun (WGS) entry which is preliminary data.</text>
</comment>
<dbReference type="EMBL" id="JAAAIP010000318">
    <property type="protein sequence ID" value="KAG0319558.1"/>
    <property type="molecule type" value="Genomic_DNA"/>
</dbReference>
<proteinExistence type="predicted"/>
<protein>
    <submittedName>
        <fullName evidence="1">Uncharacterized protein</fullName>
    </submittedName>
</protein>